<name>A0ACC1SS48_9APHY</name>
<gene>
    <name evidence="1" type="ORF">NM688_g5630</name>
</gene>
<proteinExistence type="predicted"/>
<dbReference type="EMBL" id="JANHOG010001058">
    <property type="protein sequence ID" value="KAJ3545411.1"/>
    <property type="molecule type" value="Genomic_DNA"/>
</dbReference>
<keyword evidence="2" id="KW-1185">Reference proteome</keyword>
<comment type="caution">
    <text evidence="1">The sequence shown here is derived from an EMBL/GenBank/DDBJ whole genome shotgun (WGS) entry which is preliminary data.</text>
</comment>
<evidence type="ECO:0000313" key="2">
    <source>
        <dbReference type="Proteomes" id="UP001148662"/>
    </source>
</evidence>
<organism evidence="1 2">
    <name type="scientific">Phlebia brevispora</name>
    <dbReference type="NCBI Taxonomy" id="194682"/>
    <lineage>
        <taxon>Eukaryota</taxon>
        <taxon>Fungi</taxon>
        <taxon>Dikarya</taxon>
        <taxon>Basidiomycota</taxon>
        <taxon>Agaricomycotina</taxon>
        <taxon>Agaricomycetes</taxon>
        <taxon>Polyporales</taxon>
        <taxon>Meruliaceae</taxon>
        <taxon>Phlebia</taxon>
    </lineage>
</organism>
<dbReference type="Proteomes" id="UP001148662">
    <property type="component" value="Unassembled WGS sequence"/>
</dbReference>
<protein>
    <submittedName>
        <fullName evidence="1">Uncharacterized protein</fullName>
    </submittedName>
</protein>
<reference evidence="1" key="1">
    <citation type="submission" date="2022-07" db="EMBL/GenBank/DDBJ databases">
        <title>Genome Sequence of Phlebia brevispora.</title>
        <authorList>
            <person name="Buettner E."/>
        </authorList>
    </citation>
    <scope>NUCLEOTIDE SEQUENCE</scope>
    <source>
        <strain evidence="1">MPL23</strain>
    </source>
</reference>
<accession>A0ACC1SS48</accession>
<evidence type="ECO:0000313" key="1">
    <source>
        <dbReference type="EMBL" id="KAJ3545411.1"/>
    </source>
</evidence>
<sequence length="549" mass="59049">MDTFTVLLALFALVVHCAGSPASATAPDFSPPSNLIVQLTSGHFVGEQSATNGTDRWLGIPFAEPPVGSLRFKAPVRISNPSNELRNATAFGNACPQAPSSSLGAPQSEDCLFLNVWRPIGTTAGDKLPVLFWIYGGSFMSGAASNPEFDPTHIIERSATTGKPIIFVSLNYRVNTFGFLSSVHVPTEDLNAGLLDQRAALVFVQENIAAFGGDPTKLTIWGQSAGGGAAEAQVLYPANQSLFRAAIFDSPGGPFTTAAAASVYDEPGKPYSELLNLTGCAQGPGSFTCLQNTPFEVLHDATTALTQTRVDQFLWSPCVGPPGSFVPERPSQRIASGNFLHVPVLAGSNLNDGTIFAQASRNLSVAEEDAAFAQFVKNIFINPETITQSTLDTLIQLYPANDPTLGAPFTTNDSLFNREAAWFGDNQFLSDRRLLFAKAAPLQPLFGYLFAEFIPGNNRTIGVFHGSELSLIFGPAPNSIEDDFANQLRDFYINFVVNLSPGGGWPQFELTTKQVMQLKRGNTTAIPDDFSLQRTDFLNSQEVLAQFQK</sequence>